<evidence type="ECO:0000256" key="2">
    <source>
        <dbReference type="ARBA" id="ARBA00006720"/>
    </source>
</evidence>
<evidence type="ECO:0000256" key="15">
    <source>
        <dbReference type="ARBA" id="ARBA00074047"/>
    </source>
</evidence>
<dbReference type="SUPFAM" id="SSF144122">
    <property type="entry name" value="Tim10-like"/>
    <property type="match status" value="1"/>
</dbReference>
<keyword evidence="9" id="KW-0496">Mitochondrion</keyword>
<keyword evidence="10" id="KW-1015">Disulfide bond</keyword>
<name>W9KMX6_FUSOX</name>
<comment type="subcellular location">
    <subcellularLocation>
        <location evidence="1">Mitochondrion inner membrane</location>
        <topology evidence="1">Peripheral membrane protein</topology>
        <orientation evidence="1">Intermembrane side</orientation>
    </subcellularLocation>
</comment>
<keyword evidence="4" id="KW-0479">Metal-binding</keyword>
<evidence type="ECO:0000259" key="17">
    <source>
        <dbReference type="Pfam" id="PF02953"/>
    </source>
</evidence>
<keyword evidence="5" id="KW-0472">Membrane</keyword>
<evidence type="ECO:0000256" key="10">
    <source>
        <dbReference type="ARBA" id="ARBA00023157"/>
    </source>
</evidence>
<evidence type="ECO:0000256" key="6">
    <source>
        <dbReference type="ARBA" id="ARBA00022833"/>
    </source>
</evidence>
<evidence type="ECO:0000256" key="8">
    <source>
        <dbReference type="ARBA" id="ARBA00023010"/>
    </source>
</evidence>
<feature type="domain" description="Tim10-like" evidence="17">
    <location>
        <begin position="88"/>
        <end position="149"/>
    </location>
</feature>
<organism evidence="18">
    <name type="scientific">Fusarium oxysporum Fo47</name>
    <dbReference type="NCBI Taxonomy" id="660027"/>
    <lineage>
        <taxon>Eukaryota</taxon>
        <taxon>Fungi</taxon>
        <taxon>Dikarya</taxon>
        <taxon>Ascomycota</taxon>
        <taxon>Pezizomycotina</taxon>
        <taxon>Sordariomycetes</taxon>
        <taxon>Hypocreomycetidae</taxon>
        <taxon>Hypocreales</taxon>
        <taxon>Nectriaceae</taxon>
        <taxon>Fusarium</taxon>
        <taxon>Fusarium oxysporum species complex</taxon>
    </lineage>
</organism>
<keyword evidence="7" id="KW-0653">Protein transport</keyword>
<keyword evidence="6" id="KW-0862">Zinc</keyword>
<keyword evidence="11" id="KW-0143">Chaperone</keyword>
<reference evidence="18" key="1">
    <citation type="submission" date="2011-06" db="EMBL/GenBank/DDBJ databases">
        <title>The Genome Sequence of Fusarium oxysporum Fo47.</title>
        <authorList>
            <consortium name="The Broad Institute Genome Sequencing Platform"/>
            <person name="Ma L.-J."/>
            <person name="Gale L.R."/>
            <person name="Schwartz D.C."/>
            <person name="Zhou S."/>
            <person name="Corby-Kistler H."/>
            <person name="Young S.K."/>
            <person name="Zeng Q."/>
            <person name="Gargeya S."/>
            <person name="Fitzgerald M."/>
            <person name="Haas B."/>
            <person name="Abouelleil A."/>
            <person name="Alvarado L."/>
            <person name="Arachchi H.M."/>
            <person name="Berlin A."/>
            <person name="Brown A."/>
            <person name="Chapman S.B."/>
            <person name="Chen Z."/>
            <person name="Dunbar C."/>
            <person name="Freedman E."/>
            <person name="Gearin G."/>
            <person name="Gellesch M."/>
            <person name="Goldberg J."/>
            <person name="Griggs A."/>
            <person name="Gujja S."/>
            <person name="Heiman D."/>
            <person name="Howarth C."/>
            <person name="Larson L."/>
            <person name="Lui A."/>
            <person name="MacDonald P.J.P."/>
            <person name="Mehta T."/>
            <person name="Montmayeur A."/>
            <person name="Murphy C."/>
            <person name="Neiman D."/>
            <person name="Pearson M."/>
            <person name="Priest M."/>
            <person name="Roberts A."/>
            <person name="Saif S."/>
            <person name="Shea T."/>
            <person name="Shenoy N."/>
            <person name="Sisk P."/>
            <person name="Stolte C."/>
            <person name="Sykes S."/>
            <person name="Wortman J."/>
            <person name="Nusbaum C."/>
            <person name="Birren B."/>
        </authorList>
    </citation>
    <scope>NUCLEOTIDE SEQUENCE [LARGE SCALE GENOMIC DNA]</scope>
    <source>
        <strain evidence="18">Fo47</strain>
    </source>
</reference>
<dbReference type="Gene3D" id="1.10.287.810">
    <property type="entry name" value="Mitochondrial import inner membrane translocase subunit tim13 like domains"/>
    <property type="match status" value="1"/>
</dbReference>
<evidence type="ECO:0000256" key="9">
    <source>
        <dbReference type="ARBA" id="ARBA00023128"/>
    </source>
</evidence>
<accession>W9KMX6</accession>
<comment type="subunit">
    <text evidence="13">Heterohexamer; composed of 3 copies of TIM8 and 3 copies of TIM13, named soluble 70 kDa complex. Associates with the TIM22 complex, whose core is composed of TIM22 and TIM54. Interacts with the transmembrane regions of multi-pass transmembrane proteins in transit.</text>
</comment>
<dbReference type="Pfam" id="PF02953">
    <property type="entry name" value="zf-Tim10_DDP"/>
    <property type="match status" value="1"/>
</dbReference>
<keyword evidence="3" id="KW-0813">Transport</keyword>
<dbReference type="EMBL" id="JH717898">
    <property type="protein sequence ID" value="EWZ44129.1"/>
    <property type="molecule type" value="Genomic_DNA"/>
</dbReference>
<evidence type="ECO:0000256" key="11">
    <source>
        <dbReference type="ARBA" id="ARBA00023186"/>
    </source>
</evidence>
<dbReference type="AlphaFoldDB" id="W9KMX6"/>
<proteinExistence type="inferred from homology"/>
<dbReference type="GO" id="GO:0005743">
    <property type="term" value="C:mitochondrial inner membrane"/>
    <property type="evidence" value="ECO:0007669"/>
    <property type="project" value="UniProtKB-SubCell"/>
</dbReference>
<evidence type="ECO:0000256" key="4">
    <source>
        <dbReference type="ARBA" id="ARBA00022723"/>
    </source>
</evidence>
<evidence type="ECO:0000256" key="5">
    <source>
        <dbReference type="ARBA" id="ARBA00022792"/>
    </source>
</evidence>
<evidence type="ECO:0000313" key="18">
    <source>
        <dbReference type="EMBL" id="EWZ44129.1"/>
    </source>
</evidence>
<dbReference type="GO" id="GO:0015031">
    <property type="term" value="P:protein transport"/>
    <property type="evidence" value="ECO:0007669"/>
    <property type="project" value="UniProtKB-KW"/>
</dbReference>
<evidence type="ECO:0000256" key="12">
    <source>
        <dbReference type="ARBA" id="ARBA00025151"/>
    </source>
</evidence>
<evidence type="ECO:0000256" key="3">
    <source>
        <dbReference type="ARBA" id="ARBA00022448"/>
    </source>
</evidence>
<evidence type="ECO:0000256" key="1">
    <source>
        <dbReference type="ARBA" id="ARBA00004137"/>
    </source>
</evidence>
<keyword evidence="8" id="KW-0811">Translocation</keyword>
<evidence type="ECO:0000256" key="7">
    <source>
        <dbReference type="ARBA" id="ARBA00022927"/>
    </source>
</evidence>
<dbReference type="GO" id="GO:0045039">
    <property type="term" value="P:protein insertion into mitochondrial inner membrane"/>
    <property type="evidence" value="ECO:0007669"/>
    <property type="project" value="UniProtKB-ARBA"/>
</dbReference>
<dbReference type="InterPro" id="IPR035427">
    <property type="entry name" value="Tim10-like_dom_sf"/>
</dbReference>
<dbReference type="FunFam" id="1.10.287.810:FF:000001">
    <property type="entry name" value="mitochondrial import inner membrane translocase subunit TIM13"/>
    <property type="match status" value="1"/>
</dbReference>
<sequence length="161" mass="17944">MMPVCAHNEPKTNIIMTHERGHVQAAGFELNRAAESCLTYPGPLIFPARYLFATDRRPSFAFMTDNVTTLNQTITNMDSTQVKAAVIKQVQQEANLVNARTLIEKLQETCFEKCVPKPGTSLSSGETTCMTSCMEKYMAAWNMVNAAYIARLRQESASLQN</sequence>
<dbReference type="GO" id="GO:0042719">
    <property type="term" value="C:mitochondrial intermembrane space chaperone complex"/>
    <property type="evidence" value="ECO:0007669"/>
    <property type="project" value="UniProtKB-ARBA"/>
</dbReference>
<dbReference type="Proteomes" id="UP000030766">
    <property type="component" value="Unassembled WGS sequence"/>
</dbReference>
<dbReference type="HOGENOM" id="CLU_1643783_0_0_1"/>
<evidence type="ECO:0000256" key="13">
    <source>
        <dbReference type="ARBA" id="ARBA00025862"/>
    </source>
</evidence>
<dbReference type="VEuPathDB" id="FungiDB:FOZG_05059"/>
<dbReference type="InterPro" id="IPR004217">
    <property type="entry name" value="Tim10-like"/>
</dbReference>
<protein>
    <recommendedName>
        <fullName evidence="16">Mitochondrial import inner membrane translocase subunit TIM13</fullName>
    </recommendedName>
    <alternativeName>
        <fullName evidence="14 15">mitochondrial import inner membrane translocase subunit TIM13</fullName>
    </alternativeName>
</protein>
<comment type="similarity">
    <text evidence="2">Belongs to the small Tim family.</text>
</comment>
<dbReference type="GO" id="GO:0046872">
    <property type="term" value="F:metal ion binding"/>
    <property type="evidence" value="ECO:0007669"/>
    <property type="project" value="UniProtKB-KW"/>
</dbReference>
<reference evidence="18" key="2">
    <citation type="submission" date="2012-06" db="EMBL/GenBank/DDBJ databases">
        <title>Annotation of the Genome Sequence of Fusarium oxysporum Fo47.</title>
        <authorList>
            <consortium name="The Broad Institute Genomics Platform"/>
            <person name="Ma L.-J."/>
            <person name="Corby-Kistler H."/>
            <person name="Broz K."/>
            <person name="Gale L.R."/>
            <person name="Jonkers W."/>
            <person name="O'Donnell K."/>
            <person name="Ploetz R."/>
            <person name="Steinberg C."/>
            <person name="Schwartz D.C."/>
            <person name="VanEtten H."/>
            <person name="Zhou S."/>
            <person name="Young S.K."/>
            <person name="Zeng Q."/>
            <person name="Gargeya S."/>
            <person name="Fitzgerald M."/>
            <person name="Abouelleil A."/>
            <person name="Alvarado L."/>
            <person name="Chapman S.B."/>
            <person name="Gainer-Dewar J."/>
            <person name="Goldberg J."/>
            <person name="Griggs A."/>
            <person name="Gujja S."/>
            <person name="Hansen M."/>
            <person name="Howarth C."/>
            <person name="Imamovic A."/>
            <person name="Ireland A."/>
            <person name="Larimer J."/>
            <person name="McCowan C."/>
            <person name="Murphy C."/>
            <person name="Pearson M."/>
            <person name="Poon T.W."/>
            <person name="Priest M."/>
            <person name="Roberts A."/>
            <person name="Saif S."/>
            <person name="Shea T."/>
            <person name="Sykes S."/>
            <person name="Wortman J."/>
            <person name="Nusbaum C."/>
            <person name="Birren B."/>
        </authorList>
    </citation>
    <scope>NUCLEOTIDE SEQUENCE</scope>
    <source>
        <strain evidence="18">Fo47</strain>
    </source>
</reference>
<gene>
    <name evidence="18" type="ORF">FOZG_05059</name>
</gene>
<comment type="function">
    <text evidence="12">Mitochondrial intermembrane chaperone that participates in the import and insertion of some multi-pass transmembrane proteins into the mitochondrial inner membrane. Also required for the transfer of beta-barrel precursors from the TOM complex to the sorting and assembly machinery (SAM complex) of the outer membrane. Acts as a chaperone-like protein that protects the hydrophobic precursors from aggregation and guide them through the mitochondrial intermembrane space. The TIM8-TIM13 complex is non essential and only mediates the import of few proteins, while the predominant TIM9-TIM10 70 kDa complex is crucial and mediates the import of much more proteins.</text>
</comment>
<evidence type="ECO:0000256" key="14">
    <source>
        <dbReference type="ARBA" id="ARBA00067221"/>
    </source>
</evidence>
<keyword evidence="5" id="KW-0999">Mitochondrion inner membrane</keyword>
<evidence type="ECO:0000256" key="16">
    <source>
        <dbReference type="ARBA" id="ARBA00074275"/>
    </source>
</evidence>